<comment type="caution">
    <text evidence="3">The sequence shown here is derived from an EMBL/GenBank/DDBJ whole genome shotgun (WGS) entry which is preliminary data.</text>
</comment>
<protein>
    <submittedName>
        <fullName evidence="3">HK97 family phage major capsid protein</fullName>
    </submittedName>
</protein>
<dbReference type="SUPFAM" id="SSF56563">
    <property type="entry name" value="Major capsid protein gp5"/>
    <property type="match status" value="1"/>
</dbReference>
<dbReference type="EMBL" id="JABSWW010000001">
    <property type="protein sequence ID" value="NRT88533.1"/>
    <property type="molecule type" value="Genomic_DNA"/>
</dbReference>
<dbReference type="NCBIfam" id="TIGR01554">
    <property type="entry name" value="major_cap_HK97"/>
    <property type="match status" value="1"/>
</dbReference>
<dbReference type="Gene3D" id="3.30.2400.10">
    <property type="entry name" value="Major capsid protein gp5"/>
    <property type="match status" value="1"/>
</dbReference>
<name>A0AAX0B1D4_CLOBE</name>
<sequence length="399" mass="44539">MKLSDELKAQLAQLKAEAKELAVKDGIKASEINAKADEIEMIEAKIRVQEQLEADERSEIENKTKNIDNGGDVKEVSNKNLELKVFAKVMSGRPITEENEVKALSSLTDKDGKLLIPVDVQTAINTWLRDYTDMAQYVQHESVSNPSGSRVYEVEADAVPFEDVAELTSIPDMGSPEFQKITYDCNRYKGMLQIPNELLEDEAGGLLAYISQWIAKKQVATRNALAFYGTGTKADGFLGMTTGGIVVDKTLTAPVTLKYIDKVLNVTLPMAISRSSECRIYTNQTGFNYLLSLEDKQGRKFLQQDVTNPAIYRYSGKEIVVFDDKQLRNETIDSKEQFPIVIGNMKEAMKMFELKGFIVESDRSIYFDKDATGMRVKGALTTKLFDKKAVVAVYSPEVA</sequence>
<dbReference type="RefSeq" id="WP_173710858.1">
    <property type="nucleotide sequence ID" value="NZ_JABSWW010000001.1"/>
</dbReference>
<evidence type="ECO:0000313" key="3">
    <source>
        <dbReference type="EMBL" id="NRT88533.1"/>
    </source>
</evidence>
<comment type="subcellular location">
    <subcellularLocation>
        <location evidence="1">Virion</location>
    </subcellularLocation>
</comment>
<organism evidence="3 4">
    <name type="scientific">Clostridium beijerinckii</name>
    <name type="common">Clostridium MP</name>
    <dbReference type="NCBI Taxonomy" id="1520"/>
    <lineage>
        <taxon>Bacteria</taxon>
        <taxon>Bacillati</taxon>
        <taxon>Bacillota</taxon>
        <taxon>Clostridia</taxon>
        <taxon>Eubacteriales</taxon>
        <taxon>Clostridiaceae</taxon>
        <taxon>Clostridium</taxon>
    </lineage>
</organism>
<proteinExistence type="predicted"/>
<dbReference type="AlphaFoldDB" id="A0AAX0B1D4"/>
<reference evidence="3" key="1">
    <citation type="submission" date="2020-05" db="EMBL/GenBank/DDBJ databases">
        <authorList>
            <person name="Brown S."/>
            <person name="Huntemann M."/>
            <person name="Clum A."/>
            <person name="Spunde A."/>
            <person name="Palaniappan K."/>
            <person name="Ritter S."/>
            <person name="Mikhailova N."/>
            <person name="Chen I.-M."/>
            <person name="Stamatis D."/>
            <person name="Reddy T."/>
            <person name="O'Malley R."/>
            <person name="Daum C."/>
            <person name="Shapiro N."/>
            <person name="Ivanova N."/>
            <person name="Kyrpides N."/>
            <person name="Woyke T."/>
        </authorList>
    </citation>
    <scope>NUCLEOTIDE SEQUENCE</scope>
    <source>
        <strain evidence="3">DJ080</strain>
    </source>
</reference>
<evidence type="ECO:0000313" key="4">
    <source>
        <dbReference type="Proteomes" id="UP001193748"/>
    </source>
</evidence>
<reference evidence="3" key="2">
    <citation type="journal article" date="2022" name="Nat. Biotechnol.">
        <title>Carbon-negative production of acetone and isopropanol by gas fermentation at industrial pilot scale.</title>
        <authorList>
            <person name="Liew F.E."/>
            <person name="Nogle R."/>
            <person name="Abdalla T."/>
            <person name="Rasor B.J."/>
            <person name="Canter C."/>
            <person name="Jensen R.O."/>
            <person name="Wang L."/>
            <person name="Strutz J."/>
            <person name="Chirania P."/>
            <person name="De Tissera S."/>
            <person name="Mueller A.P."/>
            <person name="Ruan Z."/>
            <person name="Gao A."/>
            <person name="Tran L."/>
            <person name="Engle N.L."/>
            <person name="Bromley J.C."/>
            <person name="Daniell J."/>
            <person name="Conrado R."/>
            <person name="Tschaplinski T.J."/>
            <person name="Giannone R.J."/>
            <person name="Hettich R.L."/>
            <person name="Karim A.S."/>
            <person name="Simpson S.D."/>
            <person name="Brown S.D."/>
            <person name="Leang C."/>
            <person name="Jewett M.C."/>
            <person name="Kopke M."/>
        </authorList>
    </citation>
    <scope>NUCLEOTIDE SEQUENCE</scope>
    <source>
        <strain evidence="3">DJ080</strain>
    </source>
</reference>
<dbReference type="Pfam" id="PF05065">
    <property type="entry name" value="Phage_capsid"/>
    <property type="match status" value="1"/>
</dbReference>
<gene>
    <name evidence="3" type="ORF">B0H41_002212</name>
</gene>
<accession>A0AAX0B1D4</accession>
<feature type="domain" description="Phage capsid-like C-terminal" evidence="2">
    <location>
        <begin position="112"/>
        <end position="392"/>
    </location>
</feature>
<evidence type="ECO:0000256" key="1">
    <source>
        <dbReference type="ARBA" id="ARBA00004328"/>
    </source>
</evidence>
<dbReference type="InterPro" id="IPR054612">
    <property type="entry name" value="Phage_capsid-like_C"/>
</dbReference>
<dbReference type="InterPro" id="IPR024455">
    <property type="entry name" value="Phage_capsid"/>
</dbReference>
<dbReference type="Proteomes" id="UP001193748">
    <property type="component" value="Unassembled WGS sequence"/>
</dbReference>
<evidence type="ECO:0000259" key="2">
    <source>
        <dbReference type="Pfam" id="PF05065"/>
    </source>
</evidence>